<accession>A0A5B0NNN9</accession>
<organism evidence="1 2">
    <name type="scientific">Puccinia graminis f. sp. tritici</name>
    <dbReference type="NCBI Taxonomy" id="56615"/>
    <lineage>
        <taxon>Eukaryota</taxon>
        <taxon>Fungi</taxon>
        <taxon>Dikarya</taxon>
        <taxon>Basidiomycota</taxon>
        <taxon>Pucciniomycotina</taxon>
        <taxon>Pucciniomycetes</taxon>
        <taxon>Pucciniales</taxon>
        <taxon>Pucciniaceae</taxon>
        <taxon>Puccinia</taxon>
    </lineage>
</organism>
<evidence type="ECO:0000313" key="1">
    <source>
        <dbReference type="EMBL" id="KAA1090433.1"/>
    </source>
</evidence>
<name>A0A5B0NNN9_PUCGR</name>
<evidence type="ECO:0000313" key="2">
    <source>
        <dbReference type="Proteomes" id="UP000324748"/>
    </source>
</evidence>
<comment type="caution">
    <text evidence="1">The sequence shown here is derived from an EMBL/GenBank/DDBJ whole genome shotgun (WGS) entry which is preliminary data.</text>
</comment>
<dbReference type="Proteomes" id="UP000324748">
    <property type="component" value="Unassembled WGS sequence"/>
</dbReference>
<proteinExistence type="predicted"/>
<dbReference type="AlphaFoldDB" id="A0A5B0NNN9"/>
<reference evidence="1 2" key="1">
    <citation type="submission" date="2019-05" db="EMBL/GenBank/DDBJ databases">
        <title>Emergence of the Ug99 lineage of the wheat stem rust pathogen through somatic hybridization.</title>
        <authorList>
            <person name="Li F."/>
            <person name="Upadhyaya N.M."/>
            <person name="Sperschneider J."/>
            <person name="Matny O."/>
            <person name="Nguyen-Phuc H."/>
            <person name="Mago R."/>
            <person name="Raley C."/>
            <person name="Miller M.E."/>
            <person name="Silverstein K.A.T."/>
            <person name="Henningsen E."/>
            <person name="Hirsch C.D."/>
            <person name="Visser B."/>
            <person name="Pretorius Z.A."/>
            <person name="Steffenson B.J."/>
            <person name="Schwessinger B."/>
            <person name="Dodds P.N."/>
            <person name="Figueroa M."/>
        </authorList>
    </citation>
    <scope>NUCLEOTIDE SEQUENCE [LARGE SCALE GENOMIC DNA]</scope>
    <source>
        <strain evidence="1">21-0</strain>
    </source>
</reference>
<dbReference type="EMBL" id="VSWC01000092">
    <property type="protein sequence ID" value="KAA1090433.1"/>
    <property type="molecule type" value="Genomic_DNA"/>
</dbReference>
<gene>
    <name evidence="1" type="ORF">PGT21_001131</name>
</gene>
<keyword evidence="2" id="KW-1185">Reference proteome</keyword>
<protein>
    <submittedName>
        <fullName evidence="1">Uncharacterized protein</fullName>
    </submittedName>
</protein>
<sequence length="171" mass="19150">MEKRYRPTTTDCPIEGILLLLTHLGKQRRLSQSPCESKVVRSPQRSFVVCYMFGDRLGMGEFDPELLASQREPKVDDRLDSKVAQHQGYGSSRTDLGELVVDMEEHAGQRGRDQLVSCTMHPVKPTTAEDDPGQDPLDISLNADAACSINGKMFDGPWPKKREFCSPTVRL</sequence>